<proteinExistence type="predicted"/>
<name>A0A7J7KLH1_BUGNE</name>
<reference evidence="1" key="1">
    <citation type="submission" date="2020-06" db="EMBL/GenBank/DDBJ databases">
        <title>Draft genome of Bugula neritina, a colonial animal packing powerful symbionts and potential medicines.</title>
        <authorList>
            <person name="Rayko M."/>
        </authorList>
    </citation>
    <scope>NUCLEOTIDE SEQUENCE [LARGE SCALE GENOMIC DNA]</scope>
    <source>
        <strain evidence="1">Kwan_BN1</strain>
    </source>
</reference>
<keyword evidence="2" id="KW-1185">Reference proteome</keyword>
<gene>
    <name evidence="1" type="ORF">EB796_003262</name>
</gene>
<evidence type="ECO:0000313" key="1">
    <source>
        <dbReference type="EMBL" id="KAF6038426.1"/>
    </source>
</evidence>
<protein>
    <submittedName>
        <fullName evidence="1">Uncharacterized protein</fullName>
    </submittedName>
</protein>
<comment type="caution">
    <text evidence="1">The sequence shown here is derived from an EMBL/GenBank/DDBJ whole genome shotgun (WGS) entry which is preliminary data.</text>
</comment>
<evidence type="ECO:0000313" key="2">
    <source>
        <dbReference type="Proteomes" id="UP000593567"/>
    </source>
</evidence>
<dbReference type="AlphaFoldDB" id="A0A7J7KLH1"/>
<organism evidence="1 2">
    <name type="scientific">Bugula neritina</name>
    <name type="common">Brown bryozoan</name>
    <name type="synonym">Sertularia neritina</name>
    <dbReference type="NCBI Taxonomy" id="10212"/>
    <lineage>
        <taxon>Eukaryota</taxon>
        <taxon>Metazoa</taxon>
        <taxon>Spiralia</taxon>
        <taxon>Lophotrochozoa</taxon>
        <taxon>Bryozoa</taxon>
        <taxon>Gymnolaemata</taxon>
        <taxon>Cheilostomatida</taxon>
        <taxon>Flustrina</taxon>
        <taxon>Buguloidea</taxon>
        <taxon>Bugulidae</taxon>
        <taxon>Bugula</taxon>
    </lineage>
</organism>
<dbReference type="EMBL" id="VXIV02000416">
    <property type="protein sequence ID" value="KAF6038426.1"/>
    <property type="molecule type" value="Genomic_DNA"/>
</dbReference>
<sequence>MHTNLQLVVTIYSYSRYTVESSSKTAVQYKITSLLLLLTAECCLCHTNKGVTDHTLTGIESQFIDH</sequence>
<accession>A0A7J7KLH1</accession>
<dbReference type="Proteomes" id="UP000593567">
    <property type="component" value="Unassembled WGS sequence"/>
</dbReference>